<protein>
    <submittedName>
        <fullName evidence="1">Uncharacterized protein</fullName>
    </submittedName>
</protein>
<dbReference type="Gene3D" id="2.120.10.30">
    <property type="entry name" value="TolB, C-terminal domain"/>
    <property type="match status" value="1"/>
</dbReference>
<dbReference type="InterPro" id="IPR011042">
    <property type="entry name" value="6-blade_b-propeller_TolB-like"/>
</dbReference>
<dbReference type="AlphaFoldDB" id="A0A162W1C2"/>
<proteinExistence type="predicted"/>
<name>A0A162W1C2_DIDRA</name>
<dbReference type="STRING" id="5454.A0A162W1C2"/>
<accession>A0A162W1C2</accession>
<sequence>MNALLTTFLATMTSLLFVSTHASNVRTIHQFPNPTWLENIAAMHNGSVLVSILGKPEVHMVNPSITPSSDTLVASIPAVNAILGITELSDNVFAVAVGNVTPANVPVLGSFGVWSIDLKHKHEAAKVQKLADTPNLNMINGLAALDHRTLLLADSLAGNIASLDVRTGETAIWLGDESTASNASAPGLPFGVNGIKVHSGHVYYTNTVRNSLNRIRTSSNGTAIGDVEILAQGEAISVPDDFAVLNDGTVIQARPMGNELVKVGTDGNIQVLAKVAGVTAVAIGSAHRDTTTAYLSSMGGFSADGSVESGGMVLALKLE</sequence>
<dbReference type="PANTHER" id="PTHR42060:SF3">
    <property type="entry name" value="SMP-30_GLUCONOLACTONASE_LRE-LIKE REGION DOMAIN-CONTAINING PROTEIN"/>
    <property type="match status" value="1"/>
</dbReference>
<comment type="caution">
    <text evidence="1">The sequence shown here is derived from an EMBL/GenBank/DDBJ whole genome shotgun (WGS) entry which is preliminary data.</text>
</comment>
<dbReference type="EMBL" id="JYNV01000322">
    <property type="protein sequence ID" value="KZM18729.1"/>
    <property type="molecule type" value="Genomic_DNA"/>
</dbReference>
<dbReference type="OrthoDB" id="9977941at2759"/>
<evidence type="ECO:0000313" key="2">
    <source>
        <dbReference type="Proteomes" id="UP000076837"/>
    </source>
</evidence>
<dbReference type="PANTHER" id="PTHR42060">
    <property type="entry name" value="NHL REPEAT-CONTAINING PROTEIN-RELATED"/>
    <property type="match status" value="1"/>
</dbReference>
<gene>
    <name evidence="1" type="ORF">ST47_g10046</name>
</gene>
<keyword evidence="2" id="KW-1185">Reference proteome</keyword>
<dbReference type="SUPFAM" id="SSF63829">
    <property type="entry name" value="Calcium-dependent phosphotriesterase"/>
    <property type="match status" value="1"/>
</dbReference>
<reference evidence="1 2" key="1">
    <citation type="journal article" date="2016" name="Sci. Rep.">
        <title>Draft genome sequencing and secretome analysis of fungal phytopathogen Ascochyta rabiei provides insight into the necrotrophic effector repertoire.</title>
        <authorList>
            <person name="Verma S."/>
            <person name="Gazara R.K."/>
            <person name="Nizam S."/>
            <person name="Parween S."/>
            <person name="Chattopadhyay D."/>
            <person name="Verma P.K."/>
        </authorList>
    </citation>
    <scope>NUCLEOTIDE SEQUENCE [LARGE SCALE GENOMIC DNA]</scope>
    <source>
        <strain evidence="1 2">ArDII</strain>
    </source>
</reference>
<evidence type="ECO:0000313" key="1">
    <source>
        <dbReference type="EMBL" id="KZM18729.1"/>
    </source>
</evidence>
<organism evidence="1 2">
    <name type="scientific">Didymella rabiei</name>
    <name type="common">Chickpea ascochyta blight fungus</name>
    <name type="synonym">Mycosphaerella rabiei</name>
    <dbReference type="NCBI Taxonomy" id="5454"/>
    <lineage>
        <taxon>Eukaryota</taxon>
        <taxon>Fungi</taxon>
        <taxon>Dikarya</taxon>
        <taxon>Ascomycota</taxon>
        <taxon>Pezizomycotina</taxon>
        <taxon>Dothideomycetes</taxon>
        <taxon>Pleosporomycetidae</taxon>
        <taxon>Pleosporales</taxon>
        <taxon>Pleosporineae</taxon>
        <taxon>Didymellaceae</taxon>
        <taxon>Ascochyta</taxon>
    </lineage>
</organism>
<dbReference type="InterPro" id="IPR052998">
    <property type="entry name" value="Hetero-Diels-Alderase-like"/>
</dbReference>
<dbReference type="Proteomes" id="UP000076837">
    <property type="component" value="Unassembled WGS sequence"/>
</dbReference>